<evidence type="ECO:0000313" key="2">
    <source>
        <dbReference type="EMBL" id="MFH7566450.1"/>
    </source>
</evidence>
<keyword evidence="3" id="KW-1185">Reference proteome</keyword>
<feature type="signal peptide" evidence="1">
    <location>
        <begin position="1"/>
        <end position="17"/>
    </location>
</feature>
<organism evidence="2 3">
    <name type="scientific">Oceanimonas smirnovii</name>
    <dbReference type="NCBI Taxonomy" id="264574"/>
    <lineage>
        <taxon>Bacteria</taxon>
        <taxon>Pseudomonadati</taxon>
        <taxon>Pseudomonadota</taxon>
        <taxon>Gammaproteobacteria</taxon>
        <taxon>Aeromonadales</taxon>
        <taxon>Aeromonadaceae</taxon>
        <taxon>Oceanimonas</taxon>
    </lineage>
</organism>
<feature type="chain" id="PRO_5047306783" evidence="1">
    <location>
        <begin position="18"/>
        <end position="282"/>
    </location>
</feature>
<dbReference type="PANTHER" id="PTHR40590">
    <property type="entry name" value="CYTOPLASMIC PROTEIN-RELATED"/>
    <property type="match status" value="1"/>
</dbReference>
<evidence type="ECO:0000313" key="3">
    <source>
        <dbReference type="Proteomes" id="UP001610706"/>
    </source>
</evidence>
<dbReference type="InterPro" id="IPR002816">
    <property type="entry name" value="TraB/PrgY/GumN_fam"/>
</dbReference>
<dbReference type="InterPro" id="IPR047111">
    <property type="entry name" value="YbaP-like"/>
</dbReference>
<accession>A0ABW7P573</accession>
<dbReference type="Proteomes" id="UP001610706">
    <property type="component" value="Unassembled WGS sequence"/>
</dbReference>
<evidence type="ECO:0000256" key="1">
    <source>
        <dbReference type="SAM" id="SignalP"/>
    </source>
</evidence>
<dbReference type="Pfam" id="PF01963">
    <property type="entry name" value="TraB_PrgY_gumN"/>
    <property type="match status" value="1"/>
</dbReference>
<name>A0ABW7P573_9GAMM</name>
<dbReference type="EMBL" id="JBGFTR010000029">
    <property type="protein sequence ID" value="MFH7566450.1"/>
    <property type="molecule type" value="Genomic_DNA"/>
</dbReference>
<protein>
    <submittedName>
        <fullName evidence="2">TraB/GumN family protein</fullName>
    </submittedName>
</protein>
<keyword evidence="1" id="KW-0732">Signal</keyword>
<reference evidence="2 3" key="1">
    <citation type="submission" date="2024-08" db="EMBL/GenBank/DDBJ databases">
        <title>Oceanimonas smirnovii Genome sequencing and assembly.</title>
        <authorList>
            <person name="Tang B."/>
        </authorList>
    </citation>
    <scope>NUCLEOTIDE SEQUENCE [LARGE SCALE GENOMIC DNA]</scope>
    <source>
        <strain evidence="2 3">OS2020-119</strain>
    </source>
</reference>
<dbReference type="PANTHER" id="PTHR40590:SF1">
    <property type="entry name" value="CYTOPLASMIC PROTEIN"/>
    <property type="match status" value="1"/>
</dbReference>
<comment type="caution">
    <text evidence="2">The sequence shown here is derived from an EMBL/GenBank/DDBJ whole genome shotgun (WGS) entry which is preliminary data.</text>
</comment>
<proteinExistence type="predicted"/>
<sequence length="282" mass="31922">MKTGLWLLWLWCGSVLAAPALWQAQKGEQQLWLFGSVHIADERLSQLPAPVLKALDNSELLLLEIDPLTLKSSDFSHVITPNTHWPERLGPELAAKLEQAVNASGQPMLRQLPPWFAALQLTQLKARELGFHTRQGVDMQLRLRARQQNLPVAGLESPALVMELLASLHERGLERDFITHSLDELEQMQPHLEHLLNTWLKGDEQALLALLQEEQSPALTGFIEQELLARRNHLWLERLEQLAPARALMVVGALHLYGEQGLIQLLENNGYTLNKVEDTPLY</sequence>
<dbReference type="RefSeq" id="WP_395545858.1">
    <property type="nucleotide sequence ID" value="NZ_CP166302.1"/>
</dbReference>
<dbReference type="CDD" id="cd14789">
    <property type="entry name" value="Tiki"/>
    <property type="match status" value="1"/>
</dbReference>
<gene>
    <name evidence="2" type="ORF">AB9R89_14125</name>
</gene>